<feature type="domain" description="Glycosyl transferase family 51" evidence="12">
    <location>
        <begin position="117"/>
        <end position="288"/>
    </location>
</feature>
<feature type="compositionally biased region" description="Basic residues" evidence="9">
    <location>
        <begin position="54"/>
        <end position="64"/>
    </location>
</feature>
<feature type="compositionally biased region" description="Acidic residues" evidence="9">
    <location>
        <begin position="680"/>
        <end position="690"/>
    </location>
</feature>
<proteinExistence type="predicted"/>
<evidence type="ECO:0000256" key="3">
    <source>
        <dbReference type="ARBA" id="ARBA00022676"/>
    </source>
</evidence>
<dbReference type="Pfam" id="PF00912">
    <property type="entry name" value="Transgly"/>
    <property type="match status" value="1"/>
</dbReference>
<accession>A0ABW4XCF3</accession>
<evidence type="ECO:0000256" key="7">
    <source>
        <dbReference type="ARBA" id="ARBA00034000"/>
    </source>
</evidence>
<comment type="caution">
    <text evidence="13">The sequence shown here is derived from an EMBL/GenBank/DDBJ whole genome shotgun (WGS) entry which is preliminary data.</text>
</comment>
<feature type="compositionally biased region" description="Pro residues" evidence="9">
    <location>
        <begin position="765"/>
        <end position="774"/>
    </location>
</feature>
<evidence type="ECO:0000259" key="12">
    <source>
        <dbReference type="Pfam" id="PF00912"/>
    </source>
</evidence>
<dbReference type="InterPro" id="IPR050396">
    <property type="entry name" value="Glycosyltr_51/Transpeptidase"/>
</dbReference>
<reference evidence="14" key="1">
    <citation type="journal article" date="2019" name="Int. J. Syst. Evol. Microbiol.">
        <title>The Global Catalogue of Microorganisms (GCM) 10K type strain sequencing project: providing services to taxonomists for standard genome sequencing and annotation.</title>
        <authorList>
            <consortium name="The Broad Institute Genomics Platform"/>
            <consortium name="The Broad Institute Genome Sequencing Center for Infectious Disease"/>
            <person name="Wu L."/>
            <person name="Ma J."/>
        </authorList>
    </citation>
    <scope>NUCLEOTIDE SEQUENCE [LARGE SCALE GENOMIC DNA]</scope>
    <source>
        <strain evidence="14">JCM 3338</strain>
    </source>
</reference>
<dbReference type="RefSeq" id="WP_376876724.1">
    <property type="nucleotide sequence ID" value="NZ_JBHUHP010000011.1"/>
</dbReference>
<keyword evidence="10" id="KW-0812">Transmembrane</keyword>
<keyword evidence="6" id="KW-0511">Multifunctional enzyme</keyword>
<gene>
    <name evidence="13" type="ORF">ACFSHS_13440</name>
</gene>
<evidence type="ECO:0000256" key="4">
    <source>
        <dbReference type="ARBA" id="ARBA00022679"/>
    </source>
</evidence>
<evidence type="ECO:0000256" key="8">
    <source>
        <dbReference type="ARBA" id="ARBA00049902"/>
    </source>
</evidence>
<keyword evidence="3 13" id="KW-0328">Glycosyltransferase</keyword>
<dbReference type="SUPFAM" id="SSF53955">
    <property type="entry name" value="Lysozyme-like"/>
    <property type="match status" value="1"/>
</dbReference>
<dbReference type="InterPro" id="IPR001460">
    <property type="entry name" value="PCN-bd_Tpept"/>
</dbReference>
<organism evidence="13 14">
    <name type="scientific">Blastococcus deserti</name>
    <dbReference type="NCBI Taxonomy" id="2259033"/>
    <lineage>
        <taxon>Bacteria</taxon>
        <taxon>Bacillati</taxon>
        <taxon>Actinomycetota</taxon>
        <taxon>Actinomycetes</taxon>
        <taxon>Geodermatophilales</taxon>
        <taxon>Geodermatophilaceae</taxon>
        <taxon>Blastococcus</taxon>
    </lineage>
</organism>
<feature type="domain" description="Penicillin-binding protein transpeptidase" evidence="11">
    <location>
        <begin position="381"/>
        <end position="637"/>
    </location>
</feature>
<evidence type="ECO:0000256" key="9">
    <source>
        <dbReference type="SAM" id="MobiDB-lite"/>
    </source>
</evidence>
<feature type="transmembrane region" description="Helical" evidence="10">
    <location>
        <begin position="67"/>
        <end position="90"/>
    </location>
</feature>
<comment type="catalytic activity">
    <reaction evidence="7">
        <text>Preferential cleavage: (Ac)2-L-Lys-D-Ala-|-D-Ala. Also transpeptidation of peptidyl-alanyl moieties that are N-acyl substituents of D-alanine.</text>
        <dbReference type="EC" id="3.4.16.4"/>
    </reaction>
</comment>
<feature type="compositionally biased region" description="Gly residues" evidence="9">
    <location>
        <begin position="1"/>
        <end position="13"/>
    </location>
</feature>
<dbReference type="PANTHER" id="PTHR32282">
    <property type="entry name" value="BINDING PROTEIN TRANSPEPTIDASE, PUTATIVE-RELATED"/>
    <property type="match status" value="1"/>
</dbReference>
<feature type="region of interest" description="Disordered" evidence="9">
    <location>
        <begin position="675"/>
        <end position="774"/>
    </location>
</feature>
<dbReference type="InterPro" id="IPR023346">
    <property type="entry name" value="Lysozyme-like_dom_sf"/>
</dbReference>
<feature type="region of interest" description="Disordered" evidence="9">
    <location>
        <begin position="1"/>
        <end position="64"/>
    </location>
</feature>
<sequence length="774" mass="81743">ARTRSTGGGGRGSGRPPAGGRARTTASRTGTPTSPRPAGSRPGAKGRGPAGKGKGARSKKQRRNRRLKIAGGLLAGMLVLLGVFVGVVYASTEVPSPDSITNAQTTVVYYSDGTTEMARLGDENRTNVPLDQVAEGARNAVLAAENRSFYTDPGISFTGIVRATWNNLTGGSTQGGSTITQQYVKNAILRNDDQTFSRKFQELFLAIKLDNNYTKNQILENYLNTIYYGRGAYGIEAAANTFFGVPAAQLTPQQGAVLAVLIRSPSRYDPEVSPEEAQDRWGRVLDAMVEEGWMTAEERAASVYPPALPKSGSSLGIPEGHQGIIVNRVIDELQGKHGYSEQQIRAGGLRIVTTVDKGYQDTAKATVEDVMTGEDPALKQALVAIDPRTGAIRAYYGGATDFDYARAQRQPGSSVKPYVLATALEQGISVTARRDGSSPQTFPDRDAPVRNSGGVSCPACTLKEAITRSLNTTFYGLSYELGPENVRQTILEAADLPEVWDTGQFEGNKTLANAEGGTASSIGIGEYEMRTIDQAHGFATFAAGGVERDPYFVAKVSNSEGTTLLEYGGEAGEQVLDPDVANDVTYALKDVAAFSKRALDGGREVASKTGTQGLNAEDNSDAWMVGYTPSISTAVWMGNDDPNQPIVNARGQIIYGSGLPGAIWQDFMNAVLAGTPKEDLPDEPVIEGDTGEGVPEPTPTPTAAPTSEAPAPVPTPTPVTPTTVPPVTPVFPPDGQGNPNQDQGRENGNNPAGGMPGMPGETEDPPWPGEPQDG</sequence>
<keyword evidence="5" id="KW-0378">Hydrolase</keyword>
<dbReference type="EMBL" id="JBHUHP010000011">
    <property type="protein sequence ID" value="MFD2092574.1"/>
    <property type="molecule type" value="Genomic_DNA"/>
</dbReference>
<feature type="non-terminal residue" evidence="13">
    <location>
        <position position="1"/>
    </location>
</feature>
<dbReference type="PANTHER" id="PTHR32282:SF34">
    <property type="entry name" value="PENICILLIN-BINDING PROTEIN 1A"/>
    <property type="match status" value="1"/>
</dbReference>
<evidence type="ECO:0000313" key="13">
    <source>
        <dbReference type="EMBL" id="MFD2092574.1"/>
    </source>
</evidence>
<dbReference type="Pfam" id="PF00905">
    <property type="entry name" value="Transpeptidase"/>
    <property type="match status" value="1"/>
</dbReference>
<evidence type="ECO:0000256" key="10">
    <source>
        <dbReference type="SAM" id="Phobius"/>
    </source>
</evidence>
<dbReference type="InterPro" id="IPR012338">
    <property type="entry name" value="Beta-lactam/transpept-like"/>
</dbReference>
<evidence type="ECO:0000256" key="6">
    <source>
        <dbReference type="ARBA" id="ARBA00023268"/>
    </source>
</evidence>
<keyword evidence="2" id="KW-0645">Protease</keyword>
<feature type="compositionally biased region" description="Pro residues" evidence="9">
    <location>
        <begin position="711"/>
        <end position="732"/>
    </location>
</feature>
<dbReference type="InterPro" id="IPR001264">
    <property type="entry name" value="Glyco_trans_51"/>
</dbReference>
<evidence type="ECO:0000256" key="5">
    <source>
        <dbReference type="ARBA" id="ARBA00022801"/>
    </source>
</evidence>
<name>A0ABW4XCF3_9ACTN</name>
<keyword evidence="1" id="KW-0121">Carboxypeptidase</keyword>
<comment type="catalytic activity">
    <reaction evidence="8">
        <text>[GlcNAc-(1-&gt;4)-Mur2Ac(oyl-L-Ala-gamma-D-Glu-L-Lys-D-Ala-D-Ala)](n)-di-trans,octa-cis-undecaprenyl diphosphate + beta-D-GlcNAc-(1-&gt;4)-Mur2Ac(oyl-L-Ala-gamma-D-Glu-L-Lys-D-Ala-D-Ala)-di-trans,octa-cis-undecaprenyl diphosphate = [GlcNAc-(1-&gt;4)-Mur2Ac(oyl-L-Ala-gamma-D-Glu-L-Lys-D-Ala-D-Ala)](n+1)-di-trans,octa-cis-undecaprenyl diphosphate + di-trans,octa-cis-undecaprenyl diphosphate + H(+)</text>
        <dbReference type="Rhea" id="RHEA:23708"/>
        <dbReference type="Rhea" id="RHEA-COMP:9602"/>
        <dbReference type="Rhea" id="RHEA-COMP:9603"/>
        <dbReference type="ChEBI" id="CHEBI:15378"/>
        <dbReference type="ChEBI" id="CHEBI:58405"/>
        <dbReference type="ChEBI" id="CHEBI:60033"/>
        <dbReference type="ChEBI" id="CHEBI:78435"/>
        <dbReference type="EC" id="2.4.99.28"/>
    </reaction>
</comment>
<evidence type="ECO:0000313" key="14">
    <source>
        <dbReference type="Proteomes" id="UP001597402"/>
    </source>
</evidence>
<dbReference type="GO" id="GO:0016757">
    <property type="term" value="F:glycosyltransferase activity"/>
    <property type="evidence" value="ECO:0007669"/>
    <property type="project" value="UniProtKB-KW"/>
</dbReference>
<feature type="compositionally biased region" description="Low complexity" evidence="9">
    <location>
        <begin position="14"/>
        <end position="43"/>
    </location>
</feature>
<dbReference type="Gene3D" id="1.10.3810.10">
    <property type="entry name" value="Biosynthetic peptidoglycan transglycosylase-like"/>
    <property type="match status" value="1"/>
</dbReference>
<evidence type="ECO:0000256" key="1">
    <source>
        <dbReference type="ARBA" id="ARBA00022645"/>
    </source>
</evidence>
<dbReference type="EC" id="2.4.-.-" evidence="13"/>
<dbReference type="InterPro" id="IPR036950">
    <property type="entry name" value="PBP_transglycosylase"/>
</dbReference>
<evidence type="ECO:0000256" key="2">
    <source>
        <dbReference type="ARBA" id="ARBA00022670"/>
    </source>
</evidence>
<protein>
    <submittedName>
        <fullName evidence="13">Transglycosylase domain-containing protein</fullName>
        <ecNumber evidence="13">2.4.-.-</ecNumber>
    </submittedName>
</protein>
<keyword evidence="4 13" id="KW-0808">Transferase</keyword>
<keyword evidence="10" id="KW-1133">Transmembrane helix</keyword>
<dbReference type="SUPFAM" id="SSF56601">
    <property type="entry name" value="beta-lactamase/transpeptidase-like"/>
    <property type="match status" value="1"/>
</dbReference>
<dbReference type="Proteomes" id="UP001597402">
    <property type="component" value="Unassembled WGS sequence"/>
</dbReference>
<keyword evidence="14" id="KW-1185">Reference proteome</keyword>
<keyword evidence="10" id="KW-0472">Membrane</keyword>
<dbReference type="Gene3D" id="3.40.710.10">
    <property type="entry name" value="DD-peptidase/beta-lactamase superfamily"/>
    <property type="match status" value="1"/>
</dbReference>
<evidence type="ECO:0000259" key="11">
    <source>
        <dbReference type="Pfam" id="PF00905"/>
    </source>
</evidence>